<dbReference type="InterPro" id="IPR015421">
    <property type="entry name" value="PyrdxlP-dep_Trfase_major"/>
</dbReference>
<comment type="similarity">
    <text evidence="1">Belongs to the class-I pyridoxal-phosphate-dependent aminotransferase family.</text>
</comment>
<dbReference type="PANTHER" id="PTHR43510">
    <property type="entry name" value="AMINOTRANSFERASE FUNCTION, HYPOTHETICAL (EUROFUNG)"/>
    <property type="match status" value="1"/>
</dbReference>
<dbReference type="Gene3D" id="3.90.1150.10">
    <property type="entry name" value="Aspartate Aminotransferase, domain 1"/>
    <property type="match status" value="1"/>
</dbReference>
<dbReference type="AlphaFoldDB" id="A0A6G1GMF2"/>
<sequence>MVQIEPFAVELWMDKHEHSAKYNIAETCSAPISISKLQEISEDKTTQIVDTSSTLHYGAIRGSDALRSNLARLYSSRASSALPAENILITPGAIAANFLIFFSLIGPGDHVICHYPTYQQLYDVPKALGAEVSLWKAKAENNWIPDPDELEKLIKPNTKLIIINNPNNPTGAILNRTLLQRIIALATPQSIPILSDEVYRPIFHSISPASPEFPPSILSLSYPHAIATGSLSKAYSMAGIRIGWLASRDPALVEVIADARQYTTISVSQIDEGIAAFALAQSTVHALLARNIALAKTNLEILDRWMIKHDDVCEWVRPVAGTTAFVRFHREGVAVDATKFCEELLEKTGVLFAPGKECFGSGKEFQGYVRIGYVCETEVLKEGLEKARLFMKKEFDDLALDEGDGDGKGE</sequence>
<keyword evidence="4" id="KW-0808">Transferase</keyword>
<dbReference type="CDD" id="cd00609">
    <property type="entry name" value="AAT_like"/>
    <property type="match status" value="1"/>
</dbReference>
<dbReference type="PROSITE" id="PS00105">
    <property type="entry name" value="AA_TRANSFER_CLASS_1"/>
    <property type="match status" value="1"/>
</dbReference>
<keyword evidence="2" id="KW-0663">Pyridoxal phosphate</keyword>
<reference evidence="4" key="1">
    <citation type="journal article" date="2020" name="Stud. Mycol.">
        <title>101 Dothideomycetes genomes: a test case for predicting lifestyles and emergence of pathogens.</title>
        <authorList>
            <person name="Haridas S."/>
            <person name="Albert R."/>
            <person name="Binder M."/>
            <person name="Bloem J."/>
            <person name="Labutti K."/>
            <person name="Salamov A."/>
            <person name="Andreopoulos B."/>
            <person name="Baker S."/>
            <person name="Barry K."/>
            <person name="Bills G."/>
            <person name="Bluhm B."/>
            <person name="Cannon C."/>
            <person name="Castanera R."/>
            <person name="Culley D."/>
            <person name="Daum C."/>
            <person name="Ezra D."/>
            <person name="Gonzalez J."/>
            <person name="Henrissat B."/>
            <person name="Kuo A."/>
            <person name="Liang C."/>
            <person name="Lipzen A."/>
            <person name="Lutzoni F."/>
            <person name="Magnuson J."/>
            <person name="Mondo S."/>
            <person name="Nolan M."/>
            <person name="Ohm R."/>
            <person name="Pangilinan J."/>
            <person name="Park H.-J."/>
            <person name="Ramirez L."/>
            <person name="Alfaro M."/>
            <person name="Sun H."/>
            <person name="Tritt A."/>
            <person name="Yoshinaga Y."/>
            <person name="Zwiers L.-H."/>
            <person name="Turgeon B."/>
            <person name="Goodwin S."/>
            <person name="Spatafora J."/>
            <person name="Crous P."/>
            <person name="Grigoriev I."/>
        </authorList>
    </citation>
    <scope>NUCLEOTIDE SEQUENCE</scope>
    <source>
        <strain evidence="4">CBS 113979</strain>
    </source>
</reference>
<dbReference type="InterPro" id="IPR015422">
    <property type="entry name" value="PyrdxlP-dep_Trfase_small"/>
</dbReference>
<dbReference type="Gene3D" id="3.40.640.10">
    <property type="entry name" value="Type I PLP-dependent aspartate aminotransferase-like (Major domain)"/>
    <property type="match status" value="1"/>
</dbReference>
<dbReference type="SUPFAM" id="SSF53383">
    <property type="entry name" value="PLP-dependent transferases"/>
    <property type="match status" value="1"/>
</dbReference>
<dbReference type="InterPro" id="IPR004838">
    <property type="entry name" value="NHTrfase_class1_PyrdxlP-BS"/>
</dbReference>
<protein>
    <submittedName>
        <fullName evidence="4">PLP-dependent transferase</fullName>
    </submittedName>
</protein>
<accession>A0A6G1GMF2</accession>
<proteinExistence type="inferred from homology"/>
<dbReference type="GO" id="GO:0030170">
    <property type="term" value="F:pyridoxal phosphate binding"/>
    <property type="evidence" value="ECO:0007669"/>
    <property type="project" value="InterPro"/>
</dbReference>
<dbReference type="PANTHER" id="PTHR43510:SF1">
    <property type="entry name" value="AMINOTRANSFERASE FUNCTION, HYPOTHETICAL (EUROFUNG)"/>
    <property type="match status" value="1"/>
</dbReference>
<name>A0A6G1GMF2_9PEZI</name>
<dbReference type="OrthoDB" id="7042322at2759"/>
<evidence type="ECO:0000313" key="5">
    <source>
        <dbReference type="Proteomes" id="UP000800041"/>
    </source>
</evidence>
<organism evidence="4 5">
    <name type="scientific">Aulographum hederae CBS 113979</name>
    <dbReference type="NCBI Taxonomy" id="1176131"/>
    <lineage>
        <taxon>Eukaryota</taxon>
        <taxon>Fungi</taxon>
        <taxon>Dikarya</taxon>
        <taxon>Ascomycota</taxon>
        <taxon>Pezizomycotina</taxon>
        <taxon>Dothideomycetes</taxon>
        <taxon>Pleosporomycetidae</taxon>
        <taxon>Aulographales</taxon>
        <taxon>Aulographaceae</taxon>
    </lineage>
</organism>
<dbReference type="InterPro" id="IPR015424">
    <property type="entry name" value="PyrdxlP-dep_Trfase"/>
</dbReference>
<evidence type="ECO:0000259" key="3">
    <source>
        <dbReference type="Pfam" id="PF00155"/>
    </source>
</evidence>
<dbReference type="EMBL" id="ML977191">
    <property type="protein sequence ID" value="KAF1981939.1"/>
    <property type="molecule type" value="Genomic_DNA"/>
</dbReference>
<feature type="domain" description="Aminotransferase class I/classII large" evidence="3">
    <location>
        <begin position="46"/>
        <end position="385"/>
    </location>
</feature>
<gene>
    <name evidence="4" type="ORF">K402DRAFT_457702</name>
</gene>
<evidence type="ECO:0000313" key="4">
    <source>
        <dbReference type="EMBL" id="KAF1981939.1"/>
    </source>
</evidence>
<dbReference type="InterPro" id="IPR004839">
    <property type="entry name" value="Aminotransferase_I/II_large"/>
</dbReference>
<dbReference type="Proteomes" id="UP000800041">
    <property type="component" value="Unassembled WGS sequence"/>
</dbReference>
<keyword evidence="5" id="KW-1185">Reference proteome</keyword>
<dbReference type="Pfam" id="PF00155">
    <property type="entry name" value="Aminotran_1_2"/>
    <property type="match status" value="1"/>
</dbReference>
<evidence type="ECO:0000256" key="2">
    <source>
        <dbReference type="ARBA" id="ARBA00022898"/>
    </source>
</evidence>
<dbReference type="GO" id="GO:0016740">
    <property type="term" value="F:transferase activity"/>
    <property type="evidence" value="ECO:0007669"/>
    <property type="project" value="UniProtKB-KW"/>
</dbReference>
<evidence type="ECO:0000256" key="1">
    <source>
        <dbReference type="ARBA" id="ARBA00007441"/>
    </source>
</evidence>